<feature type="compositionally biased region" description="Polar residues" evidence="2">
    <location>
        <begin position="663"/>
        <end position="680"/>
    </location>
</feature>
<feature type="domain" description="BRWD/PHIP N-terminal" evidence="3">
    <location>
        <begin position="3"/>
        <end position="90"/>
    </location>
</feature>
<name>A0A087TWC1_STEMI</name>
<feature type="repeat" description="WD" evidence="1">
    <location>
        <begin position="367"/>
        <end position="401"/>
    </location>
</feature>
<dbReference type="AlphaFoldDB" id="A0A087TWC1"/>
<evidence type="ECO:0000313" key="4">
    <source>
        <dbReference type="EMBL" id="KFM69410.1"/>
    </source>
</evidence>
<gene>
    <name evidence="4" type="ORF">X975_04181</name>
</gene>
<sequence length="826" mass="92807">MPSDRRIKNKSSNLEAELYLLIAKFLNTGPCKQAAEVLRNEIEEHHLLPKRVDWLGNEHSRSFNELDSYLSQISDDHLLKICSRIGPILDKEIPPTVPGLTSLLGVGRQSLLRTKEDLEKPKYNSVNLSARKNGMPLFPSPAVQSAYPPNITQVLVSRELSGAISIRHAFSPKIHARPQLYRRLLGHLSSVYCVLFDRTGKYIFTGADDLLVKIWSAVDGRLLAALRGHSAEITDMAVNYENTLLAAGSCDKTIRVWCLRTTAPVAVLHGHTGMVTSLQFCPYPKNEDQLLISTGNDGCICFWQWKPKNNAFNPKPLKFTERNKAGAQMICSSFSPGGLFLATGSTDHNVRVYNIAGVNGPEKILEREVHVDRVDSLQFSNLDCRFISGSKDGTALIWKYERQNWSSIQLKMTTKLPGQSDEPEDVKVKLRVTMVGWTLDDSKVVTAVSDSSIKVWNSYTGSLCNILKGHEDEVFVLEAHPTDPRVFLSSGHDGRIIIWDLITGTIIKNHFNLIEGQGHGAVFDCKFSPDGLMFASTDSHGHLSIFGFGSNDRYKKVPEEQFFHTDYRPLIRDIHYHVLDEQTQMAPHLLPPPFLVDIDGNPYPPNLQRLVPGREHCNDSQLIPYVAVSAEGEAEILEPVRPANDGTDRPTIDDMIERLQMEQSQNLGSRDVSDNNTPRRTSSDSFRSPHSSHRTPNGNVERNGSEAFSPRTPRSQAGHSRVGLRRTGDVEGVQSVGNWQSRGNQADLPSWVKRVVVKPINSSLSNAYLQRRMGLAEHELNLFNRERKKRPLPDPSEDYSKQEMKDIRWQQRKGLRAGLRSRTQEE</sequence>
<proteinExistence type="predicted"/>
<protein>
    <submittedName>
        <fullName evidence="4">Bromodomain and WD repeat-containing protein 3</fullName>
    </submittedName>
</protein>
<dbReference type="OrthoDB" id="6435460at2759"/>
<reference evidence="4 5" key="1">
    <citation type="submission" date="2013-11" db="EMBL/GenBank/DDBJ databases">
        <title>Genome sequencing of Stegodyphus mimosarum.</title>
        <authorList>
            <person name="Bechsgaard J."/>
        </authorList>
    </citation>
    <scope>NUCLEOTIDE SEQUENCE [LARGE SCALE GENOMIC DNA]</scope>
</reference>
<dbReference type="CDD" id="cd00200">
    <property type="entry name" value="WD40"/>
    <property type="match status" value="1"/>
</dbReference>
<dbReference type="Pfam" id="PF00400">
    <property type="entry name" value="WD40"/>
    <property type="match status" value="7"/>
</dbReference>
<keyword evidence="5" id="KW-1185">Reference proteome</keyword>
<feature type="region of interest" description="Disordered" evidence="2">
    <location>
        <begin position="663"/>
        <end position="729"/>
    </location>
</feature>
<dbReference type="SUPFAM" id="SSF50978">
    <property type="entry name" value="WD40 repeat-like"/>
    <property type="match status" value="1"/>
</dbReference>
<dbReference type="GO" id="GO:0007010">
    <property type="term" value="P:cytoskeleton organization"/>
    <property type="evidence" value="ECO:0007669"/>
    <property type="project" value="TreeGrafter"/>
</dbReference>
<feature type="region of interest" description="Disordered" evidence="2">
    <location>
        <begin position="783"/>
        <end position="826"/>
    </location>
</feature>
<feature type="repeat" description="WD" evidence="1">
    <location>
        <begin position="226"/>
        <end position="267"/>
    </location>
</feature>
<dbReference type="InterPro" id="IPR052060">
    <property type="entry name" value="Bromo_WD_repeat"/>
</dbReference>
<dbReference type="InterPro" id="IPR001680">
    <property type="entry name" value="WD40_rpt"/>
</dbReference>
<feature type="repeat" description="WD" evidence="1">
    <location>
        <begin position="184"/>
        <end position="225"/>
    </location>
</feature>
<organism evidence="4 5">
    <name type="scientific">Stegodyphus mimosarum</name>
    <name type="common">African social velvet spider</name>
    <dbReference type="NCBI Taxonomy" id="407821"/>
    <lineage>
        <taxon>Eukaryota</taxon>
        <taxon>Metazoa</taxon>
        <taxon>Ecdysozoa</taxon>
        <taxon>Arthropoda</taxon>
        <taxon>Chelicerata</taxon>
        <taxon>Arachnida</taxon>
        <taxon>Araneae</taxon>
        <taxon>Araneomorphae</taxon>
        <taxon>Entelegynae</taxon>
        <taxon>Eresoidea</taxon>
        <taxon>Eresidae</taxon>
        <taxon>Stegodyphus</taxon>
    </lineage>
</organism>
<dbReference type="InterPro" id="IPR015943">
    <property type="entry name" value="WD40/YVTN_repeat-like_dom_sf"/>
</dbReference>
<feature type="repeat" description="WD" evidence="1">
    <location>
        <begin position="467"/>
        <end position="509"/>
    </location>
</feature>
<feature type="repeat" description="WD" evidence="1">
    <location>
        <begin position="432"/>
        <end position="457"/>
    </location>
</feature>
<dbReference type="STRING" id="407821.A0A087TWC1"/>
<dbReference type="PANTHER" id="PTHR16266:SF17">
    <property type="entry name" value="BRWD3"/>
    <property type="match status" value="1"/>
</dbReference>
<keyword evidence="1" id="KW-0853">WD repeat</keyword>
<dbReference type="InterPro" id="IPR057452">
    <property type="entry name" value="BRWD/PHIP_N"/>
</dbReference>
<dbReference type="GO" id="GO:0008360">
    <property type="term" value="P:regulation of cell shape"/>
    <property type="evidence" value="ECO:0007669"/>
    <property type="project" value="TreeGrafter"/>
</dbReference>
<feature type="repeat" description="WD" evidence="1">
    <location>
        <begin position="268"/>
        <end position="304"/>
    </location>
</feature>
<dbReference type="GO" id="GO:0006357">
    <property type="term" value="P:regulation of transcription by RNA polymerase II"/>
    <property type="evidence" value="ECO:0007669"/>
    <property type="project" value="TreeGrafter"/>
</dbReference>
<evidence type="ECO:0000256" key="2">
    <source>
        <dbReference type="SAM" id="MobiDB-lite"/>
    </source>
</evidence>
<evidence type="ECO:0000313" key="5">
    <source>
        <dbReference type="Proteomes" id="UP000054359"/>
    </source>
</evidence>
<feature type="compositionally biased region" description="Basic and acidic residues" evidence="2">
    <location>
        <begin position="798"/>
        <end position="809"/>
    </location>
</feature>
<dbReference type="PANTHER" id="PTHR16266">
    <property type="entry name" value="WD REPEAT DOMAIN 9"/>
    <property type="match status" value="1"/>
</dbReference>
<dbReference type="FunFam" id="2.130.10.10:FF:002549">
    <property type="entry name" value="Bromodomain and WD repeat domain-containing 3"/>
    <property type="match status" value="1"/>
</dbReference>
<feature type="non-terminal residue" evidence="4">
    <location>
        <position position="826"/>
    </location>
</feature>
<dbReference type="PROSITE" id="PS50294">
    <property type="entry name" value="WD_REPEATS_REGION"/>
    <property type="match status" value="3"/>
</dbReference>
<evidence type="ECO:0000256" key="1">
    <source>
        <dbReference type="PROSITE-ProRule" id="PRU00221"/>
    </source>
</evidence>
<dbReference type="PROSITE" id="PS50082">
    <property type="entry name" value="WD_REPEATS_2"/>
    <property type="match status" value="6"/>
</dbReference>
<dbReference type="Proteomes" id="UP000054359">
    <property type="component" value="Unassembled WGS sequence"/>
</dbReference>
<dbReference type="Gene3D" id="2.130.10.10">
    <property type="entry name" value="YVTN repeat-like/Quinoprotein amine dehydrogenase"/>
    <property type="match status" value="3"/>
</dbReference>
<evidence type="ECO:0000259" key="3">
    <source>
        <dbReference type="Pfam" id="PF25437"/>
    </source>
</evidence>
<dbReference type="EMBL" id="KK117059">
    <property type="protein sequence ID" value="KFM69410.1"/>
    <property type="molecule type" value="Genomic_DNA"/>
</dbReference>
<accession>A0A087TWC1</accession>
<dbReference type="Pfam" id="PF25437">
    <property type="entry name" value="BRWD1_N"/>
    <property type="match status" value="1"/>
</dbReference>
<dbReference type="GO" id="GO:0005634">
    <property type="term" value="C:nucleus"/>
    <property type="evidence" value="ECO:0007669"/>
    <property type="project" value="TreeGrafter"/>
</dbReference>
<dbReference type="InterPro" id="IPR036322">
    <property type="entry name" value="WD40_repeat_dom_sf"/>
</dbReference>
<dbReference type="SMART" id="SM00320">
    <property type="entry name" value="WD40"/>
    <property type="match status" value="8"/>
</dbReference>
<dbReference type="OMA" id="CIARCPI"/>